<sequence>IRRPKMEKTQIVVEMPKEQFKINPSENSVSTEPEEMIEYCLAAAQPVTNEGEHDTFSDEGTEKVLTTLETIHTDSADGEEPYGTYEIEDMPSNDQAISSEKPVAENKELSESEIARLQLESLGTQKVGRPKKSQVTIIDEKGNISNSKLCSLPDDQSGKEEVEGSVKTVAEEEVIVIPVDEISSTTNEGDCQLERRMSSLTESPSTGAAEGAIEIPKELITGKALVSPIFVQNNSKPLQNEDLLAILEGDDDSLQEHKSADTSMTVEEEKVVALKQMMSLPVNPRGRRPNPAKSKKKEIKPKASNLVSLLRSDWSDNESKKGESEGENDKPKQTPKSSKPAAVINQQIDSERTERRSRIIKKKIIWDPDAPETAFSYASLVQSTSKKPKIAQTKPKETDDSNEARKRKSSSTSPATVKKKRVGEIDKLLADEGAANILNELKHENNNADISDSEPTPIEKSPSKRLARKAISDGNDVPPRLNEPAKTDTAVQKNVRKPKNTSSTPKKEPKKRGANKSASASWDYIYNDKLGNRGDDSMIIRRRSNSSYSSSASLRLSIEGTLNDNEKSVENNAKTKTFEFAKPSVKKNPTNETAPRKQLILSDLRGKLDKKGTTKADGENVIRRSSRAVVADNAELNNVKAAAEQQKKVESQPNKRKATEKVSDTTYSEITVKMLQHSAHIVLAPNSGGKLRNSFSVQMMDEVTRALKDLSTNSTVRAVLISSSHGSFCNGIDFSGLIQNTVDKRRQSANELSTAVRDFITAIAKFQKILIAGVHGHTIGIGVTILPLFDVVYATNKTLFSTPYAKIGQVPENATVFAKSNKISNRLKTELFYLNETVKAADALQSGLITKVISGDAFEDEIVQQTERIGEQSSQSMETTKALTHFDIIDKLDHDLAKEQKLLIQHWTTSECQERFNNFLSKEKWQN</sequence>
<proteinExistence type="predicted"/>
<feature type="non-terminal residue" evidence="5">
    <location>
        <position position="1"/>
    </location>
</feature>
<dbReference type="CDD" id="cd06558">
    <property type="entry name" value="crotonase-like"/>
    <property type="match status" value="1"/>
</dbReference>
<dbReference type="PANTHER" id="PTHR43684:SF1">
    <property type="entry name" value="ENOYL-COA DELTA ISOMERASE 2"/>
    <property type="match status" value="1"/>
</dbReference>
<feature type="region of interest" description="Disordered" evidence="4">
    <location>
        <begin position="641"/>
        <end position="662"/>
    </location>
</feature>
<dbReference type="OrthoDB" id="7783779at2759"/>
<feature type="region of interest" description="Disordered" evidence="4">
    <location>
        <begin position="380"/>
        <end position="424"/>
    </location>
</feature>
<feature type="compositionally biased region" description="Basic residues" evidence="4">
    <location>
        <begin position="285"/>
        <end position="299"/>
    </location>
</feature>
<feature type="region of interest" description="Disordered" evidence="4">
    <location>
        <begin position="254"/>
        <end position="365"/>
    </location>
</feature>
<dbReference type="AlphaFoldDB" id="A0A9Q0N840"/>
<evidence type="ECO:0000256" key="2">
    <source>
        <dbReference type="ARBA" id="ARBA00023140"/>
    </source>
</evidence>
<dbReference type="Proteomes" id="UP001151699">
    <property type="component" value="Chromosome B"/>
</dbReference>
<dbReference type="SUPFAM" id="SSF52096">
    <property type="entry name" value="ClpP/crotonase"/>
    <property type="match status" value="1"/>
</dbReference>
<organism evidence="5 6">
    <name type="scientific">Pseudolycoriella hygida</name>
    <dbReference type="NCBI Taxonomy" id="35572"/>
    <lineage>
        <taxon>Eukaryota</taxon>
        <taxon>Metazoa</taxon>
        <taxon>Ecdysozoa</taxon>
        <taxon>Arthropoda</taxon>
        <taxon>Hexapoda</taxon>
        <taxon>Insecta</taxon>
        <taxon>Pterygota</taxon>
        <taxon>Neoptera</taxon>
        <taxon>Endopterygota</taxon>
        <taxon>Diptera</taxon>
        <taxon>Nematocera</taxon>
        <taxon>Sciaroidea</taxon>
        <taxon>Sciaridae</taxon>
        <taxon>Pseudolycoriella</taxon>
    </lineage>
</organism>
<dbReference type="InterPro" id="IPR029045">
    <property type="entry name" value="ClpP/crotonase-like_dom_sf"/>
</dbReference>
<dbReference type="Gene3D" id="1.10.12.10">
    <property type="entry name" value="Lyase 2-enoyl-coa Hydratase, Chain A, domain 2"/>
    <property type="match status" value="1"/>
</dbReference>
<keyword evidence="3" id="KW-0413">Isomerase</keyword>
<feature type="compositionally biased region" description="Basic and acidic residues" evidence="4">
    <location>
        <begin position="313"/>
        <end position="332"/>
    </location>
</feature>
<dbReference type="InterPro" id="IPR014748">
    <property type="entry name" value="Enoyl-CoA_hydra_C"/>
</dbReference>
<keyword evidence="2" id="KW-0576">Peroxisome</keyword>
<dbReference type="InterPro" id="IPR051053">
    <property type="entry name" value="ECH/Chromodomain_protein"/>
</dbReference>
<dbReference type="GO" id="GO:0004165">
    <property type="term" value="F:delta(3)-delta(2)-enoyl-CoA isomerase activity"/>
    <property type="evidence" value="ECO:0007669"/>
    <property type="project" value="UniProtKB-ARBA"/>
</dbReference>
<name>A0A9Q0N840_9DIPT</name>
<evidence type="ECO:0000256" key="3">
    <source>
        <dbReference type="ARBA" id="ARBA00023235"/>
    </source>
</evidence>
<comment type="subcellular location">
    <subcellularLocation>
        <location evidence="1">Peroxisome</location>
    </subcellularLocation>
</comment>
<dbReference type="EMBL" id="WJQU01000002">
    <property type="protein sequence ID" value="KAJ6644511.1"/>
    <property type="molecule type" value="Genomic_DNA"/>
</dbReference>
<dbReference type="InterPro" id="IPR001753">
    <property type="entry name" value="Enoyl-CoA_hydra/iso"/>
</dbReference>
<dbReference type="PANTHER" id="PTHR43684">
    <property type="match status" value="1"/>
</dbReference>
<evidence type="ECO:0000256" key="4">
    <source>
        <dbReference type="SAM" id="MobiDB-lite"/>
    </source>
</evidence>
<feature type="compositionally biased region" description="Basic and acidic residues" evidence="4">
    <location>
        <begin position="394"/>
        <end position="404"/>
    </location>
</feature>
<comment type="caution">
    <text evidence="5">The sequence shown here is derived from an EMBL/GenBank/DDBJ whole genome shotgun (WGS) entry which is preliminary data.</text>
</comment>
<dbReference type="Gene3D" id="3.90.226.10">
    <property type="entry name" value="2-enoyl-CoA Hydratase, Chain A, domain 1"/>
    <property type="match status" value="1"/>
</dbReference>
<evidence type="ECO:0000313" key="5">
    <source>
        <dbReference type="EMBL" id="KAJ6644511.1"/>
    </source>
</evidence>
<gene>
    <name evidence="5" type="primary">Cdyl2</name>
    <name evidence="5" type="ORF">Bhyg_09480</name>
</gene>
<reference evidence="5" key="1">
    <citation type="submission" date="2022-07" db="EMBL/GenBank/DDBJ databases">
        <authorList>
            <person name="Trinca V."/>
            <person name="Uliana J.V.C."/>
            <person name="Torres T.T."/>
            <person name="Ward R.J."/>
            <person name="Monesi N."/>
        </authorList>
    </citation>
    <scope>NUCLEOTIDE SEQUENCE</scope>
    <source>
        <strain evidence="5">HSMRA1968</strain>
        <tissue evidence="5">Whole embryos</tissue>
    </source>
</reference>
<dbReference type="Pfam" id="PF00378">
    <property type="entry name" value="ECH_1"/>
    <property type="match status" value="1"/>
</dbReference>
<evidence type="ECO:0000256" key="1">
    <source>
        <dbReference type="ARBA" id="ARBA00004275"/>
    </source>
</evidence>
<accession>A0A9Q0N840</accession>
<feature type="region of interest" description="Disordered" evidence="4">
    <location>
        <begin position="440"/>
        <end position="519"/>
    </location>
</feature>
<dbReference type="GO" id="GO:0005777">
    <property type="term" value="C:peroxisome"/>
    <property type="evidence" value="ECO:0007669"/>
    <property type="project" value="UniProtKB-SubCell"/>
</dbReference>
<protein>
    <submittedName>
        <fullName evidence="5">Chromodomain Y-like protein 2</fullName>
    </submittedName>
</protein>
<feature type="region of interest" description="Disordered" evidence="4">
    <location>
        <begin position="145"/>
        <end position="166"/>
    </location>
</feature>
<evidence type="ECO:0000313" key="6">
    <source>
        <dbReference type="Proteomes" id="UP001151699"/>
    </source>
</evidence>
<keyword evidence="6" id="KW-1185">Reference proteome</keyword>